<name>W4JMP4_HETIT</name>
<reference evidence="1 2" key="1">
    <citation type="journal article" date="2012" name="New Phytol.">
        <title>Insight into trade-off between wood decay and parasitism from the genome of a fungal forest pathogen.</title>
        <authorList>
            <person name="Olson A."/>
            <person name="Aerts A."/>
            <person name="Asiegbu F."/>
            <person name="Belbahri L."/>
            <person name="Bouzid O."/>
            <person name="Broberg A."/>
            <person name="Canback B."/>
            <person name="Coutinho P.M."/>
            <person name="Cullen D."/>
            <person name="Dalman K."/>
            <person name="Deflorio G."/>
            <person name="van Diepen L.T."/>
            <person name="Dunand C."/>
            <person name="Duplessis S."/>
            <person name="Durling M."/>
            <person name="Gonthier P."/>
            <person name="Grimwood J."/>
            <person name="Fossdal C.G."/>
            <person name="Hansson D."/>
            <person name="Henrissat B."/>
            <person name="Hietala A."/>
            <person name="Himmelstrand K."/>
            <person name="Hoffmeister D."/>
            <person name="Hogberg N."/>
            <person name="James T.Y."/>
            <person name="Karlsson M."/>
            <person name="Kohler A."/>
            <person name="Kues U."/>
            <person name="Lee Y.H."/>
            <person name="Lin Y.C."/>
            <person name="Lind M."/>
            <person name="Lindquist E."/>
            <person name="Lombard V."/>
            <person name="Lucas S."/>
            <person name="Lunden K."/>
            <person name="Morin E."/>
            <person name="Murat C."/>
            <person name="Park J."/>
            <person name="Raffaello T."/>
            <person name="Rouze P."/>
            <person name="Salamov A."/>
            <person name="Schmutz J."/>
            <person name="Solheim H."/>
            <person name="Stahlberg J."/>
            <person name="Velez H."/>
            <person name="de Vries R.P."/>
            <person name="Wiebenga A."/>
            <person name="Woodward S."/>
            <person name="Yakovlev I."/>
            <person name="Garbelotto M."/>
            <person name="Martin F."/>
            <person name="Grigoriev I.V."/>
            <person name="Stenlid J."/>
        </authorList>
    </citation>
    <scope>NUCLEOTIDE SEQUENCE [LARGE SCALE GENOMIC DNA]</scope>
    <source>
        <strain evidence="1 2">TC 32-1</strain>
    </source>
</reference>
<dbReference type="InParanoid" id="W4JMP4"/>
<organism evidence="1 2">
    <name type="scientific">Heterobasidion irregulare (strain TC 32-1)</name>
    <dbReference type="NCBI Taxonomy" id="747525"/>
    <lineage>
        <taxon>Eukaryota</taxon>
        <taxon>Fungi</taxon>
        <taxon>Dikarya</taxon>
        <taxon>Basidiomycota</taxon>
        <taxon>Agaricomycotina</taxon>
        <taxon>Agaricomycetes</taxon>
        <taxon>Russulales</taxon>
        <taxon>Bondarzewiaceae</taxon>
        <taxon>Heterobasidion</taxon>
        <taxon>Heterobasidion annosum species complex</taxon>
    </lineage>
</organism>
<dbReference type="Proteomes" id="UP000030671">
    <property type="component" value="Unassembled WGS sequence"/>
</dbReference>
<dbReference type="RefSeq" id="XP_009553292.1">
    <property type="nucleotide sequence ID" value="XM_009554997.1"/>
</dbReference>
<dbReference type="EMBL" id="KI925467">
    <property type="protein sequence ID" value="ETW74817.1"/>
    <property type="molecule type" value="Genomic_DNA"/>
</dbReference>
<gene>
    <name evidence="1" type="ORF">HETIRDRAFT_482616</name>
</gene>
<dbReference type="GeneID" id="20678041"/>
<keyword evidence="2" id="KW-1185">Reference proteome</keyword>
<dbReference type="KEGG" id="hir:HETIRDRAFT_482616"/>
<dbReference type="AlphaFoldDB" id="W4JMP4"/>
<accession>W4JMP4</accession>
<dbReference type="OrthoDB" id="2607755at2759"/>
<dbReference type="eggNOG" id="ENOG502SV6C">
    <property type="taxonomic scope" value="Eukaryota"/>
</dbReference>
<evidence type="ECO:0000313" key="2">
    <source>
        <dbReference type="Proteomes" id="UP000030671"/>
    </source>
</evidence>
<protein>
    <submittedName>
        <fullName evidence="1">Uncharacterized protein</fullName>
    </submittedName>
</protein>
<proteinExistence type="predicted"/>
<sequence length="238" mass="26339">MQSSRLRSLFRFGGPGKVHSIPPYALKRPFFERPPPWWAKLTWGFIAADIFVTSTMTELTWSKWTVRRDSVGTGQTPDDGDAGEEEEFVLRPAWQRAGVCLVHLGTGLGLATLLFIGRSRVVRRLHILPAGSVSNAAQGKQLFIQGQHNIGANGAIVPFKHAHLQPGRDDTEIILRVDGVRGHWWIGLTSARINGQKLHPKQVKEEMLDAWGIRKKNAGLSESGSDGRWIGGPILKNS</sequence>
<dbReference type="HOGENOM" id="CLU_091761_0_0_1"/>
<evidence type="ECO:0000313" key="1">
    <source>
        <dbReference type="EMBL" id="ETW74817.1"/>
    </source>
</evidence>